<evidence type="ECO:0000313" key="4">
    <source>
        <dbReference type="Proteomes" id="UP000027142"/>
    </source>
</evidence>
<organism evidence="3 4">
    <name type="scientific">Shouchella lehensis G1</name>
    <dbReference type="NCBI Taxonomy" id="1246626"/>
    <lineage>
        <taxon>Bacteria</taxon>
        <taxon>Bacillati</taxon>
        <taxon>Bacillota</taxon>
        <taxon>Bacilli</taxon>
        <taxon>Bacillales</taxon>
        <taxon>Bacillaceae</taxon>
        <taxon>Shouchella</taxon>
    </lineage>
</organism>
<evidence type="ECO:0000256" key="1">
    <source>
        <dbReference type="SAM" id="MobiDB-lite"/>
    </source>
</evidence>
<evidence type="ECO:0000313" key="3">
    <source>
        <dbReference type="EMBL" id="AIC95842.1"/>
    </source>
</evidence>
<dbReference type="STRING" id="1246626.BleG1_3295"/>
<evidence type="ECO:0000256" key="2">
    <source>
        <dbReference type="SAM" id="SignalP"/>
    </source>
</evidence>
<gene>
    <name evidence="3" type="ORF">BleG1_3295</name>
</gene>
<dbReference type="PROSITE" id="PS51257">
    <property type="entry name" value="PROKAR_LIPOPROTEIN"/>
    <property type="match status" value="1"/>
</dbReference>
<feature type="chain" id="PRO_5039580811" description="Lipoprotein" evidence="2">
    <location>
        <begin position="22"/>
        <end position="251"/>
    </location>
</feature>
<feature type="compositionally biased region" description="Acidic residues" evidence="1">
    <location>
        <begin position="240"/>
        <end position="251"/>
    </location>
</feature>
<protein>
    <recommendedName>
        <fullName evidence="5">Lipoprotein</fullName>
    </recommendedName>
</protein>
<keyword evidence="4" id="KW-1185">Reference proteome</keyword>
<dbReference type="HOGENOM" id="CLU_1105405_0_0_9"/>
<evidence type="ECO:0008006" key="5">
    <source>
        <dbReference type="Google" id="ProtNLM"/>
    </source>
</evidence>
<dbReference type="OrthoDB" id="2837364at2"/>
<proteinExistence type="predicted"/>
<accession>A0A060M082</accession>
<feature type="region of interest" description="Disordered" evidence="1">
    <location>
        <begin position="227"/>
        <end position="251"/>
    </location>
</feature>
<dbReference type="eggNOG" id="ENOG5030CMW">
    <property type="taxonomic scope" value="Bacteria"/>
</dbReference>
<name>A0A060M082_9BACI</name>
<dbReference type="AlphaFoldDB" id="A0A060M082"/>
<sequence length="251" mass="27821">MDSLKQALFFAVATGLFAILAACSEQQNVITDDDMVATDGTITNIEYEGNEHAVAGLNAHISTEDVEELPSIESFDVNGDPQKSVHLSNRTEVYIKHLSSYLRVNQSYLKNDIDVTVYEELNDEGSDETVATKIVIQSKDMSITGKISNVNEEEQTFFVSGEDGHYESGTRFNYDPATEVLLMNENQEYERFNGDLTLGLVVEVIPRSKVTEGIPAQSDTARVIIHEEENEGIAEKSVEEENGDLETANEE</sequence>
<dbReference type="EMBL" id="CP003923">
    <property type="protein sequence ID" value="AIC95842.1"/>
    <property type="molecule type" value="Genomic_DNA"/>
</dbReference>
<dbReference type="PATRIC" id="fig|1246626.3.peg.3272"/>
<keyword evidence="2" id="KW-0732">Signal</keyword>
<dbReference type="KEGG" id="ble:BleG1_3295"/>
<reference evidence="3 4" key="1">
    <citation type="journal article" date="2014" name="Gene">
        <title>A comparative genomic analysis of the alkalitolerant soil bacterium Bacillus lehensis G1.</title>
        <authorList>
            <person name="Noor Y.M."/>
            <person name="Samsulrizal N.H."/>
            <person name="Jema'on N.A."/>
            <person name="Low K.O."/>
            <person name="Ramli A.N."/>
            <person name="Alias N.I."/>
            <person name="Damis S.I."/>
            <person name="Fuzi S.F."/>
            <person name="Isa M.N."/>
            <person name="Murad A.M."/>
            <person name="Raih M.F."/>
            <person name="Bakar F.D."/>
            <person name="Najimudin N."/>
            <person name="Mahadi N.M."/>
            <person name="Illias R.M."/>
        </authorList>
    </citation>
    <scope>NUCLEOTIDE SEQUENCE [LARGE SCALE GENOMIC DNA]</scope>
    <source>
        <strain evidence="3 4">G1</strain>
    </source>
</reference>
<feature type="signal peptide" evidence="2">
    <location>
        <begin position="1"/>
        <end position="21"/>
    </location>
</feature>
<dbReference type="RefSeq" id="WP_038483215.1">
    <property type="nucleotide sequence ID" value="NZ_CP003923.1"/>
</dbReference>
<dbReference type="Proteomes" id="UP000027142">
    <property type="component" value="Chromosome"/>
</dbReference>